<evidence type="ECO:0000313" key="2">
    <source>
        <dbReference type="EMBL" id="CAL6076902.1"/>
    </source>
</evidence>
<dbReference type="Proteomes" id="UP001642409">
    <property type="component" value="Unassembled WGS sequence"/>
</dbReference>
<proteinExistence type="predicted"/>
<reference evidence="2 3" key="2">
    <citation type="submission" date="2024-07" db="EMBL/GenBank/DDBJ databases">
        <authorList>
            <person name="Akdeniz Z."/>
        </authorList>
    </citation>
    <scope>NUCLEOTIDE SEQUENCE [LARGE SCALE GENOMIC DNA]</scope>
</reference>
<dbReference type="EMBL" id="CATOUU010000971">
    <property type="protein sequence ID" value="CAI9963894.1"/>
    <property type="molecule type" value="Genomic_DNA"/>
</dbReference>
<dbReference type="EMBL" id="CAXDID020000322">
    <property type="protein sequence ID" value="CAL6076902.1"/>
    <property type="molecule type" value="Genomic_DNA"/>
</dbReference>
<organism evidence="1">
    <name type="scientific">Hexamita inflata</name>
    <dbReference type="NCBI Taxonomy" id="28002"/>
    <lineage>
        <taxon>Eukaryota</taxon>
        <taxon>Metamonada</taxon>
        <taxon>Diplomonadida</taxon>
        <taxon>Hexamitidae</taxon>
        <taxon>Hexamitinae</taxon>
        <taxon>Hexamita</taxon>
    </lineage>
</organism>
<evidence type="ECO:0000313" key="1">
    <source>
        <dbReference type="EMBL" id="CAI9963894.1"/>
    </source>
</evidence>
<sequence>MPLHQLVEDEMYQNQQISLIIGSQVTPWLALLSFKLSSFSRSLVRCCNHDILYHNFVEVILTKEYEVHMLATYYSTLFRKLRTRLDLRSSLLCYSSFITLFWIDTRFLDQNLLQILTLRHSLC</sequence>
<protein>
    <submittedName>
        <fullName evidence="2">Hypothetical_protein</fullName>
    </submittedName>
</protein>
<accession>A0AA86UQ77</accession>
<gene>
    <name evidence="1" type="ORF">HINF_LOCUS51539</name>
    <name evidence="2" type="ORF">HINF_LOCUS57913</name>
</gene>
<evidence type="ECO:0000313" key="3">
    <source>
        <dbReference type="Proteomes" id="UP001642409"/>
    </source>
</evidence>
<dbReference type="AlphaFoldDB" id="A0AA86UQ77"/>
<comment type="caution">
    <text evidence="1">The sequence shown here is derived from an EMBL/GenBank/DDBJ whole genome shotgun (WGS) entry which is preliminary data.</text>
</comment>
<name>A0AA86UQ77_9EUKA</name>
<keyword evidence="3" id="KW-1185">Reference proteome</keyword>
<reference evidence="1" key="1">
    <citation type="submission" date="2023-06" db="EMBL/GenBank/DDBJ databases">
        <authorList>
            <person name="Kurt Z."/>
        </authorList>
    </citation>
    <scope>NUCLEOTIDE SEQUENCE</scope>
</reference>